<dbReference type="Proteomes" id="UP001176521">
    <property type="component" value="Unassembled WGS sequence"/>
</dbReference>
<feature type="region of interest" description="Disordered" evidence="1">
    <location>
        <begin position="696"/>
        <end position="720"/>
    </location>
</feature>
<feature type="region of interest" description="Disordered" evidence="1">
    <location>
        <begin position="52"/>
        <end position="102"/>
    </location>
</feature>
<protein>
    <submittedName>
        <fullName evidence="2">Uncharacterized protein</fullName>
    </submittedName>
</protein>
<feature type="region of interest" description="Disordered" evidence="1">
    <location>
        <begin position="509"/>
        <end position="538"/>
    </location>
</feature>
<feature type="region of interest" description="Disordered" evidence="1">
    <location>
        <begin position="584"/>
        <end position="603"/>
    </location>
</feature>
<evidence type="ECO:0000313" key="3">
    <source>
        <dbReference type="Proteomes" id="UP001176521"/>
    </source>
</evidence>
<name>A0AAN6GHG7_9BASI</name>
<feature type="compositionally biased region" description="Acidic residues" evidence="1">
    <location>
        <begin position="512"/>
        <end position="523"/>
    </location>
</feature>
<comment type="caution">
    <text evidence="2">The sequence shown here is derived from an EMBL/GenBank/DDBJ whole genome shotgun (WGS) entry which is preliminary data.</text>
</comment>
<proteinExistence type="predicted"/>
<reference evidence="2" key="1">
    <citation type="journal article" date="2023" name="PhytoFront">
        <title>Draft Genome Resources of Seven Strains of Tilletia horrida, Causal Agent of Kernel Smut of Rice.</title>
        <authorList>
            <person name="Khanal S."/>
            <person name="Antony Babu S."/>
            <person name="Zhou X.G."/>
        </authorList>
    </citation>
    <scope>NUCLEOTIDE SEQUENCE</scope>
    <source>
        <strain evidence="2">TX3</strain>
    </source>
</reference>
<evidence type="ECO:0000313" key="2">
    <source>
        <dbReference type="EMBL" id="KAK0541081.1"/>
    </source>
</evidence>
<dbReference type="EMBL" id="JAPDMQ010000004">
    <property type="protein sequence ID" value="KAK0541081.1"/>
    <property type="molecule type" value="Genomic_DNA"/>
</dbReference>
<feature type="region of interest" description="Disordered" evidence="1">
    <location>
        <begin position="438"/>
        <end position="483"/>
    </location>
</feature>
<keyword evidence="3" id="KW-1185">Reference proteome</keyword>
<accession>A0AAN6GHG7</accession>
<feature type="compositionally biased region" description="Low complexity" evidence="1">
    <location>
        <begin position="80"/>
        <end position="100"/>
    </location>
</feature>
<feature type="compositionally biased region" description="Low complexity" evidence="1">
    <location>
        <begin position="584"/>
        <end position="598"/>
    </location>
</feature>
<sequence>MKSLRKSQTLAILAAGNGIQWRKSESSATTGDFGAGSWRGFVLGCTGCFTSSDSDDEEDNSSRTLLPAQTKPTVTKAQIAPSNSSTSISSSKFSSSSAAPSLPPLECETVHITFRRDILLASPSSMGTWAADLIPTPPERSSSRTSASYPLIRAAAGSNRHPYQFLPASTSSSTLNSNFERASIVPTAIKHALSHDLGLSDTFSPIQIKARTLHTERSSAHAEVGPSKSLSSLRSSAHLQFALALPSPPAPAFLQQREVMTGACTSSPSLKDIGLFQTRGLWPLVSASAVSSTDTLVSHEAKGGLESLKYSRDRSHSFDSKLPIIRATDYLDPTMTPPPAFTNAFLKSDSNYSPSFTIEAVSVPGSPTLSVRTARGRTKLQIERSPMTPATFDTFDTSGTPLVDRFPQVQPSQVPAAEAATMDWEASFRLIDMCGTSSDEPPQLVISEPDPAFLSPHWTSPAQRNRSEANGSGSSGDTQLSTPRCRKGLISSALSPSTAWLLRTAIQASDADGTEGDDSEQEQGEQGRRGSGRTHSTDVNNFKAALGRLQAAVSIPLTRHSFDGDSMAQPLLKQLAAAAAATASSSDVSVTSSPTSSPEQLKKTNADPVLSDLLFQLGMQPLTPPLRSSSSSNGQFDAAEVAANWAARCRRSLCKAAHNSGLSPGSLLDFSAPESPGSGESLPDLDEQLGIAVPVAGAQSKEAGRRKSHTLPTVEEDEVDSPAPSFNFSICQQTPVLDDFPYTLAMLASLRQCRSSNLFPSSAGRLSELGSHAHAPATASSLGQDAAALDCTPTAASSSSALASALPTIGLGLGGTAFEMQPTAASKERSSVAGGAESIFELYGQPSTPRILQGATTTLRRSASDASVQTVRSSRATGAVFAAATRTARRSSMLATPTTPRPANYGAWAAAEGQEGEDDLLAWHAGWAGRSEPKCPPPSCPLPPLPDHLRSRPSLLLKQRPTRTFI</sequence>
<organism evidence="2 3">
    <name type="scientific">Tilletia horrida</name>
    <dbReference type="NCBI Taxonomy" id="155126"/>
    <lineage>
        <taxon>Eukaryota</taxon>
        <taxon>Fungi</taxon>
        <taxon>Dikarya</taxon>
        <taxon>Basidiomycota</taxon>
        <taxon>Ustilaginomycotina</taxon>
        <taxon>Exobasidiomycetes</taxon>
        <taxon>Tilletiales</taxon>
        <taxon>Tilletiaceae</taxon>
        <taxon>Tilletia</taxon>
    </lineage>
</organism>
<feature type="compositionally biased region" description="Polar residues" evidence="1">
    <location>
        <begin position="457"/>
        <end position="482"/>
    </location>
</feature>
<dbReference type="AlphaFoldDB" id="A0AAN6GHG7"/>
<evidence type="ECO:0000256" key="1">
    <source>
        <dbReference type="SAM" id="MobiDB-lite"/>
    </source>
</evidence>
<gene>
    <name evidence="2" type="ORF">OC842_000170</name>
</gene>